<evidence type="ECO:0000256" key="2">
    <source>
        <dbReference type="ARBA" id="ARBA00008335"/>
    </source>
</evidence>
<keyword evidence="4 7" id="KW-0812">Transmembrane</keyword>
<organism evidence="9 10">
    <name type="scientific">Polyplax serrata</name>
    <name type="common">Common mouse louse</name>
    <dbReference type="NCBI Taxonomy" id="468196"/>
    <lineage>
        <taxon>Eukaryota</taxon>
        <taxon>Metazoa</taxon>
        <taxon>Ecdysozoa</taxon>
        <taxon>Arthropoda</taxon>
        <taxon>Hexapoda</taxon>
        <taxon>Insecta</taxon>
        <taxon>Pterygota</taxon>
        <taxon>Neoptera</taxon>
        <taxon>Paraneoptera</taxon>
        <taxon>Psocodea</taxon>
        <taxon>Troctomorpha</taxon>
        <taxon>Phthiraptera</taxon>
        <taxon>Anoplura</taxon>
        <taxon>Polyplacidae</taxon>
        <taxon>Polyplax</taxon>
    </lineage>
</organism>
<comment type="subcellular location">
    <subcellularLocation>
        <location evidence="1">Membrane</location>
        <topology evidence="1">Multi-pass membrane protein</topology>
    </subcellularLocation>
</comment>
<name>A0ABR1ADB6_POLSC</name>
<protein>
    <recommendedName>
        <fullName evidence="8">Major facilitator superfamily (MFS) profile domain-containing protein</fullName>
    </recommendedName>
</protein>
<keyword evidence="10" id="KW-1185">Reference proteome</keyword>
<evidence type="ECO:0000256" key="3">
    <source>
        <dbReference type="ARBA" id="ARBA00022448"/>
    </source>
</evidence>
<keyword evidence="5 7" id="KW-1133">Transmembrane helix</keyword>
<accession>A0ABR1ADB6</accession>
<feature type="transmembrane region" description="Helical" evidence="7">
    <location>
        <begin position="18"/>
        <end position="43"/>
    </location>
</feature>
<dbReference type="PROSITE" id="PS00217">
    <property type="entry name" value="SUGAR_TRANSPORT_2"/>
    <property type="match status" value="1"/>
</dbReference>
<evidence type="ECO:0000256" key="7">
    <source>
        <dbReference type="SAM" id="Phobius"/>
    </source>
</evidence>
<evidence type="ECO:0000313" key="10">
    <source>
        <dbReference type="Proteomes" id="UP001359485"/>
    </source>
</evidence>
<feature type="transmembrane region" description="Helical" evidence="7">
    <location>
        <begin position="85"/>
        <end position="103"/>
    </location>
</feature>
<evidence type="ECO:0000256" key="6">
    <source>
        <dbReference type="ARBA" id="ARBA00023136"/>
    </source>
</evidence>
<evidence type="ECO:0000313" key="9">
    <source>
        <dbReference type="EMBL" id="KAK6617001.1"/>
    </source>
</evidence>
<dbReference type="PANTHER" id="PTHR23511:SF5">
    <property type="entry name" value="MAJOR FACILITATOR-TYPE TRANSPORTER HXNZ-RELATED"/>
    <property type="match status" value="1"/>
</dbReference>
<evidence type="ECO:0000256" key="5">
    <source>
        <dbReference type="ARBA" id="ARBA00022989"/>
    </source>
</evidence>
<feature type="domain" description="Major facilitator superfamily (MFS) profile" evidence="8">
    <location>
        <begin position="19"/>
        <end position="301"/>
    </location>
</feature>
<dbReference type="InterPro" id="IPR020846">
    <property type="entry name" value="MFS_dom"/>
</dbReference>
<keyword evidence="3" id="KW-0813">Transport</keyword>
<dbReference type="InterPro" id="IPR005828">
    <property type="entry name" value="MFS_sugar_transport-like"/>
</dbReference>
<dbReference type="InterPro" id="IPR036259">
    <property type="entry name" value="MFS_trans_sf"/>
</dbReference>
<proteinExistence type="inferred from homology"/>
<evidence type="ECO:0000256" key="1">
    <source>
        <dbReference type="ARBA" id="ARBA00004141"/>
    </source>
</evidence>
<feature type="transmembrane region" description="Helical" evidence="7">
    <location>
        <begin position="185"/>
        <end position="206"/>
    </location>
</feature>
<dbReference type="InterPro" id="IPR005829">
    <property type="entry name" value="Sugar_transporter_CS"/>
</dbReference>
<feature type="transmembrane region" description="Helical" evidence="7">
    <location>
        <begin position="144"/>
        <end position="165"/>
    </location>
</feature>
<dbReference type="Proteomes" id="UP001359485">
    <property type="component" value="Unassembled WGS sequence"/>
</dbReference>
<evidence type="ECO:0000256" key="4">
    <source>
        <dbReference type="ARBA" id="ARBA00022692"/>
    </source>
</evidence>
<dbReference type="SUPFAM" id="SSF103473">
    <property type="entry name" value="MFS general substrate transporter"/>
    <property type="match status" value="1"/>
</dbReference>
<comment type="similarity">
    <text evidence="2">Belongs to the major facilitator superfamily.</text>
</comment>
<feature type="transmembrane region" description="Helical" evidence="7">
    <location>
        <begin position="55"/>
        <end position="73"/>
    </location>
</feature>
<dbReference type="Gene3D" id="1.20.1250.20">
    <property type="entry name" value="MFS general substrate transporter like domains"/>
    <property type="match status" value="1"/>
</dbReference>
<gene>
    <name evidence="9" type="ORF">RUM44_005358</name>
</gene>
<feature type="transmembrane region" description="Helical" evidence="7">
    <location>
        <begin position="109"/>
        <end position="132"/>
    </location>
</feature>
<dbReference type="Pfam" id="PF00083">
    <property type="entry name" value="Sugar_tr"/>
    <property type="match status" value="1"/>
</dbReference>
<keyword evidence="6 7" id="KW-0472">Membrane</keyword>
<reference evidence="9 10" key="1">
    <citation type="submission" date="2023-09" db="EMBL/GenBank/DDBJ databases">
        <title>Genomes of two closely related lineages of the louse Polyplax serrata with different host specificities.</title>
        <authorList>
            <person name="Martinu J."/>
            <person name="Tarabai H."/>
            <person name="Stefka J."/>
            <person name="Hypsa V."/>
        </authorList>
    </citation>
    <scope>NUCLEOTIDE SEQUENCE [LARGE SCALE GENOMIC DNA]</scope>
    <source>
        <strain evidence="9">98ZLc_SE</strain>
    </source>
</reference>
<sequence length="301" mass="33155">MHFDDVLEQIGEGIFQKFAIFVCGLAVLAEAIATASVPFAMILASCDLKISTDHILGLNAIFLLGTLISGYWLGGICDISGRKYILSTTSIITFVACFVASFAQCIIMLFTSLFILGLGLGGSHGATRVFVIEITPKSYRGSRFVTLEVFFAVGYASAVGLSTLLVPPLASNLLGNYVRLNSWRVLFGLSGSLSIFSACLMSVFPASPRWLLGKKQEENAIDVLRKIYAINNVKHEESFPNIRLDPIAYVNTKLDSRIYQCNNPMARSVRSIRFYTKYLFTKKLLKMTLVSIFISAFLFDG</sequence>
<evidence type="ECO:0000259" key="8">
    <source>
        <dbReference type="PROSITE" id="PS50850"/>
    </source>
</evidence>
<dbReference type="EMBL" id="JAWJWF010000053">
    <property type="protein sequence ID" value="KAK6617001.1"/>
    <property type="molecule type" value="Genomic_DNA"/>
</dbReference>
<dbReference type="PANTHER" id="PTHR23511">
    <property type="entry name" value="SYNAPTIC VESICLE GLYCOPROTEIN 2"/>
    <property type="match status" value="1"/>
</dbReference>
<comment type="caution">
    <text evidence="9">The sequence shown here is derived from an EMBL/GenBank/DDBJ whole genome shotgun (WGS) entry which is preliminary data.</text>
</comment>
<dbReference type="PROSITE" id="PS50850">
    <property type="entry name" value="MFS"/>
    <property type="match status" value="1"/>
</dbReference>